<dbReference type="SUPFAM" id="SSF53850">
    <property type="entry name" value="Periplasmic binding protein-like II"/>
    <property type="match status" value="1"/>
</dbReference>
<dbReference type="SUPFAM" id="SSF46785">
    <property type="entry name" value="Winged helix' DNA-binding domain"/>
    <property type="match status" value="1"/>
</dbReference>
<evidence type="ECO:0000256" key="4">
    <source>
        <dbReference type="ARBA" id="ARBA00023163"/>
    </source>
</evidence>
<dbReference type="Gene3D" id="3.40.190.290">
    <property type="match status" value="1"/>
</dbReference>
<evidence type="ECO:0000313" key="7">
    <source>
        <dbReference type="Proteomes" id="UP000608345"/>
    </source>
</evidence>
<reference evidence="6" key="1">
    <citation type="journal article" date="2014" name="Int. J. Syst. Evol. Microbiol.">
        <title>Complete genome sequence of Corynebacterium casei LMG S-19264T (=DSM 44701T), isolated from a smear-ripened cheese.</title>
        <authorList>
            <consortium name="US DOE Joint Genome Institute (JGI-PGF)"/>
            <person name="Walter F."/>
            <person name="Albersmeier A."/>
            <person name="Kalinowski J."/>
            <person name="Ruckert C."/>
        </authorList>
    </citation>
    <scope>NUCLEOTIDE SEQUENCE</scope>
    <source>
        <strain evidence="6">KCTC 23732</strain>
    </source>
</reference>
<dbReference type="CDD" id="cd05466">
    <property type="entry name" value="PBP2_LTTR_substrate"/>
    <property type="match status" value="1"/>
</dbReference>
<keyword evidence="2" id="KW-0805">Transcription regulation</keyword>
<dbReference type="Gene3D" id="1.10.10.10">
    <property type="entry name" value="Winged helix-like DNA-binding domain superfamily/Winged helix DNA-binding domain"/>
    <property type="match status" value="1"/>
</dbReference>
<evidence type="ECO:0000259" key="5">
    <source>
        <dbReference type="PROSITE" id="PS50931"/>
    </source>
</evidence>
<keyword evidence="7" id="KW-1185">Reference proteome</keyword>
<sequence>MDLTQLKSFVAVAHYGHLTQAAESLHLSQPAVTAQIKAIERNLDVNLFERNTQGMKLTPAGEAFLPKAESILQQMRELDVFALSLSSTYVEQAKLGIIQSVDRQMLSRLLNRILELDSSLYLHVENSLSGEVLNKVRKKELDAGFFLGDNPYRTVYSIELDEVHYVLIVAVQRLAEAIEDPRTFFRTATWIERPAFSAGDKISNRFWHQHKLSPQTALVCDDIDLCIELVASNLAITLIPSREAYRAIKAGKNIALVPGYDMRSRLSYIYPAEYETDKNSHLIRRAVCETWGVAY</sequence>
<dbReference type="PANTHER" id="PTHR30126">
    <property type="entry name" value="HTH-TYPE TRANSCRIPTIONAL REGULATOR"/>
    <property type="match status" value="1"/>
</dbReference>
<proteinExistence type="inferred from homology"/>
<dbReference type="PRINTS" id="PR00039">
    <property type="entry name" value="HTHLYSR"/>
</dbReference>
<evidence type="ECO:0000313" key="6">
    <source>
        <dbReference type="EMBL" id="GGW84850.1"/>
    </source>
</evidence>
<reference evidence="6" key="2">
    <citation type="submission" date="2020-09" db="EMBL/GenBank/DDBJ databases">
        <authorList>
            <person name="Sun Q."/>
            <person name="Kim S."/>
        </authorList>
    </citation>
    <scope>NUCLEOTIDE SEQUENCE</scope>
    <source>
        <strain evidence="6">KCTC 23732</strain>
    </source>
</reference>
<evidence type="ECO:0000256" key="1">
    <source>
        <dbReference type="ARBA" id="ARBA00009437"/>
    </source>
</evidence>
<comment type="caution">
    <text evidence="6">The sequence shown here is derived from an EMBL/GenBank/DDBJ whole genome shotgun (WGS) entry which is preliminary data.</text>
</comment>
<dbReference type="Pfam" id="PF03466">
    <property type="entry name" value="LysR_substrate"/>
    <property type="match status" value="1"/>
</dbReference>
<dbReference type="InterPro" id="IPR036390">
    <property type="entry name" value="WH_DNA-bd_sf"/>
</dbReference>
<feature type="domain" description="HTH lysR-type" evidence="5">
    <location>
        <begin position="1"/>
        <end position="58"/>
    </location>
</feature>
<dbReference type="GO" id="GO:0003700">
    <property type="term" value="F:DNA-binding transcription factor activity"/>
    <property type="evidence" value="ECO:0007669"/>
    <property type="project" value="InterPro"/>
</dbReference>
<dbReference type="PANTHER" id="PTHR30126:SF40">
    <property type="entry name" value="HTH-TYPE TRANSCRIPTIONAL REGULATOR GLTR"/>
    <property type="match status" value="1"/>
</dbReference>
<dbReference type="Pfam" id="PF00126">
    <property type="entry name" value="HTH_1"/>
    <property type="match status" value="1"/>
</dbReference>
<keyword evidence="3" id="KW-0238">DNA-binding</keyword>
<dbReference type="InterPro" id="IPR005119">
    <property type="entry name" value="LysR_subst-bd"/>
</dbReference>
<name>A0A918JJX2_9BURK</name>
<evidence type="ECO:0000256" key="2">
    <source>
        <dbReference type="ARBA" id="ARBA00023015"/>
    </source>
</evidence>
<dbReference type="InterPro" id="IPR036388">
    <property type="entry name" value="WH-like_DNA-bd_sf"/>
</dbReference>
<evidence type="ECO:0000256" key="3">
    <source>
        <dbReference type="ARBA" id="ARBA00023125"/>
    </source>
</evidence>
<dbReference type="FunFam" id="1.10.10.10:FF:000001">
    <property type="entry name" value="LysR family transcriptional regulator"/>
    <property type="match status" value="1"/>
</dbReference>
<dbReference type="PROSITE" id="PS50931">
    <property type="entry name" value="HTH_LYSR"/>
    <property type="match status" value="1"/>
</dbReference>
<keyword evidence="4" id="KW-0804">Transcription</keyword>
<dbReference type="GO" id="GO:0000976">
    <property type="term" value="F:transcription cis-regulatory region binding"/>
    <property type="evidence" value="ECO:0007669"/>
    <property type="project" value="TreeGrafter"/>
</dbReference>
<dbReference type="AlphaFoldDB" id="A0A918JJX2"/>
<organism evidence="6 7">
    <name type="scientific">Advenella faeciporci</name>
    <dbReference type="NCBI Taxonomy" id="797535"/>
    <lineage>
        <taxon>Bacteria</taxon>
        <taxon>Pseudomonadati</taxon>
        <taxon>Pseudomonadota</taxon>
        <taxon>Betaproteobacteria</taxon>
        <taxon>Burkholderiales</taxon>
        <taxon>Alcaligenaceae</taxon>
    </lineage>
</organism>
<dbReference type="Proteomes" id="UP000608345">
    <property type="component" value="Unassembled WGS sequence"/>
</dbReference>
<accession>A0A918JJX2</accession>
<dbReference type="RefSeq" id="WP_189384734.1">
    <property type="nucleotide sequence ID" value="NZ_BAABFY010000053.1"/>
</dbReference>
<comment type="similarity">
    <text evidence="1">Belongs to the LysR transcriptional regulatory family.</text>
</comment>
<dbReference type="EMBL" id="BMYS01000007">
    <property type="protein sequence ID" value="GGW84850.1"/>
    <property type="molecule type" value="Genomic_DNA"/>
</dbReference>
<protein>
    <submittedName>
        <fullName evidence="6">LysR family transcriptional regulator</fullName>
    </submittedName>
</protein>
<dbReference type="InterPro" id="IPR000847">
    <property type="entry name" value="LysR_HTH_N"/>
</dbReference>
<gene>
    <name evidence="6" type="ORF">GCM10011450_13580</name>
</gene>